<evidence type="ECO:0000313" key="1">
    <source>
        <dbReference type="EMBL" id="AVK08226.1"/>
    </source>
</evidence>
<dbReference type="GeneID" id="77224221"/>
<organism evidence="1 2">
    <name type="scientific">Pseudomonas paraeruginosa</name>
    <dbReference type="NCBI Taxonomy" id="2994495"/>
    <lineage>
        <taxon>Bacteria</taxon>
        <taxon>Pseudomonadati</taxon>
        <taxon>Pseudomonadota</taxon>
        <taxon>Gammaproteobacteria</taxon>
        <taxon>Pseudomonadales</taxon>
        <taxon>Pseudomonadaceae</taxon>
        <taxon>Pseudomonas</taxon>
    </lineage>
</organism>
<name>A0A2R3J293_9PSED</name>
<proteinExistence type="predicted"/>
<protein>
    <submittedName>
        <fullName evidence="1">Antirepressor for MexR, ArmR</fullName>
    </submittedName>
</protein>
<keyword evidence="2" id="KW-1185">Reference proteome</keyword>
<dbReference type="AlphaFoldDB" id="A0A2R3J293"/>
<accession>A0A2R3J293</accession>
<dbReference type="EMBL" id="CP027169">
    <property type="protein sequence ID" value="AVK08226.1"/>
    <property type="molecule type" value="Genomic_DNA"/>
</dbReference>
<sequence>MRLNTPHSKPAREDGDATTSAVPRPAAGRRGCTERLRRMARRNAWDLYAEHFY</sequence>
<dbReference type="Proteomes" id="UP000238390">
    <property type="component" value="Chromosome"/>
</dbReference>
<reference evidence="1 2" key="1">
    <citation type="submission" date="2018-02" db="EMBL/GenBank/DDBJ databases">
        <title>FDA/CDC Antimicrobial Resistant Isolate Bank Genome Sequencing.</title>
        <authorList>
            <person name="Benahmed F.H."/>
            <person name="Lutgring J.D."/>
            <person name="Yoo B."/>
            <person name="Machado M."/>
            <person name="Brown A."/>
            <person name="McAllister G."/>
            <person name="Perry A."/>
            <person name="Halpin A.L."/>
            <person name="Vavikolanu K."/>
            <person name="Ott S."/>
            <person name="Zhao X."/>
            <person name="Tallon L.J."/>
            <person name="Sadzewicz L."/>
            <person name="Aluvathingal J."/>
            <person name="Nadendla S."/>
            <person name="Voskania-kordi A."/>
            <person name="Simonyan V."/>
            <person name="Patel J."/>
            <person name="Shawar R.M."/>
        </authorList>
    </citation>
    <scope>NUCLEOTIDE SEQUENCE [LARGE SCALE GENOMIC DNA]</scope>
    <source>
        <strain evidence="1 2">AR_0356</strain>
    </source>
</reference>
<gene>
    <name evidence="1" type="ORF">CSB93_2555</name>
</gene>
<evidence type="ECO:0000313" key="2">
    <source>
        <dbReference type="Proteomes" id="UP000238390"/>
    </source>
</evidence>
<dbReference type="RefSeq" id="WP_003157923.1">
    <property type="nucleotide sequence ID" value="NZ_CP020560.1"/>
</dbReference>